<dbReference type="SUPFAM" id="SSF54637">
    <property type="entry name" value="Thioesterase/thiol ester dehydrase-isomerase"/>
    <property type="match status" value="1"/>
</dbReference>
<reference evidence="3" key="1">
    <citation type="journal article" date="2019" name="Int. J. Syst. Evol. Microbiol.">
        <title>The Global Catalogue of Microorganisms (GCM) 10K type strain sequencing project: providing services to taxonomists for standard genome sequencing and annotation.</title>
        <authorList>
            <consortium name="The Broad Institute Genomics Platform"/>
            <consortium name="The Broad Institute Genome Sequencing Center for Infectious Disease"/>
            <person name="Wu L."/>
            <person name="Ma J."/>
        </authorList>
    </citation>
    <scope>NUCLEOTIDE SEQUENCE [LARGE SCALE GENOMIC DNA]</scope>
    <source>
        <strain evidence="3">KCTC 12847</strain>
    </source>
</reference>
<comment type="caution">
    <text evidence="2">The sequence shown here is derived from an EMBL/GenBank/DDBJ whole genome shotgun (WGS) entry which is preliminary data.</text>
</comment>
<dbReference type="Gene3D" id="3.10.129.10">
    <property type="entry name" value="Hotdog Thioesterase"/>
    <property type="match status" value="1"/>
</dbReference>
<keyword evidence="3" id="KW-1185">Reference proteome</keyword>
<proteinExistence type="predicted"/>
<evidence type="ECO:0000259" key="1">
    <source>
        <dbReference type="Pfam" id="PF09500"/>
    </source>
</evidence>
<dbReference type="Pfam" id="PF09500">
    <property type="entry name" value="YiiD_C"/>
    <property type="match status" value="1"/>
</dbReference>
<dbReference type="InterPro" id="IPR029069">
    <property type="entry name" value="HotDog_dom_sf"/>
</dbReference>
<accession>A0ABV7LXF4</accession>
<dbReference type="RefSeq" id="WP_019016685.1">
    <property type="nucleotide sequence ID" value="NZ_BMXD01000007.1"/>
</dbReference>
<feature type="domain" description="Thioesterase putative" evidence="1">
    <location>
        <begin position="27"/>
        <end position="167"/>
    </location>
</feature>
<sequence>MRHPGVPFPRLPLPEANRAGQGEDMEAFQHWLNEAIPLVGHLGLKRMYWQHESLIWELALGPNLNDKGTGFGGSLAAQTTLIGWCWATLWLRAHQREQDVVVAKAGQRFLAPVNGNYRLECRPRDEDGPQQLDARLKSSGKGRLALVQQLFVGDSLCLEAEGDYAVLPATSTP</sequence>
<organism evidence="2 3">
    <name type="scientific">Modicisalibacter luteus</name>
    <dbReference type="NCBI Taxonomy" id="453962"/>
    <lineage>
        <taxon>Bacteria</taxon>
        <taxon>Pseudomonadati</taxon>
        <taxon>Pseudomonadota</taxon>
        <taxon>Gammaproteobacteria</taxon>
        <taxon>Oceanospirillales</taxon>
        <taxon>Halomonadaceae</taxon>
        <taxon>Modicisalibacter</taxon>
    </lineage>
</organism>
<protein>
    <submittedName>
        <fullName evidence="2">YiiD C-terminal domain-containing protein</fullName>
    </submittedName>
</protein>
<dbReference type="InterPro" id="IPR012660">
    <property type="entry name" value="YiiD_C"/>
</dbReference>
<evidence type="ECO:0000313" key="3">
    <source>
        <dbReference type="Proteomes" id="UP001595640"/>
    </source>
</evidence>
<dbReference type="EMBL" id="JBHRUH010000010">
    <property type="protein sequence ID" value="MFC3291301.1"/>
    <property type="molecule type" value="Genomic_DNA"/>
</dbReference>
<gene>
    <name evidence="2" type="ORF">ACFOEI_04375</name>
</gene>
<evidence type="ECO:0000313" key="2">
    <source>
        <dbReference type="EMBL" id="MFC3291301.1"/>
    </source>
</evidence>
<dbReference type="Proteomes" id="UP001595640">
    <property type="component" value="Unassembled WGS sequence"/>
</dbReference>
<name>A0ABV7LXF4_9GAMM</name>